<reference evidence="16" key="1">
    <citation type="submission" date="2016-10" db="EMBL/GenBank/DDBJ databases">
        <authorList>
            <person name="Varghese N."/>
            <person name="Submissions S."/>
        </authorList>
    </citation>
    <scope>NUCLEOTIDE SEQUENCE [LARGE SCALE GENOMIC DNA]</scope>
    <source>
        <strain evidence="16">DSM 44498</strain>
    </source>
</reference>
<dbReference type="RefSeq" id="WP_016881825.1">
    <property type="nucleotide sequence ID" value="NZ_FNSV01000005.1"/>
</dbReference>
<feature type="domain" description="O-acyltransferase WSD1-like N-terminal" evidence="13">
    <location>
        <begin position="5"/>
        <end position="285"/>
    </location>
</feature>
<dbReference type="Gene3D" id="3.30.559.10">
    <property type="entry name" value="Chloramphenicol acetyltransferase-like domain"/>
    <property type="match status" value="1"/>
</dbReference>
<dbReference type="PANTHER" id="PTHR31650:SF1">
    <property type="entry name" value="WAX ESTER SYNTHASE_DIACYLGLYCEROL ACYLTRANSFERASE 4-RELATED"/>
    <property type="match status" value="1"/>
</dbReference>
<dbReference type="UniPathway" id="UPA00282"/>
<accession>A0A1H4LHT9</accession>
<evidence type="ECO:0000313" key="15">
    <source>
        <dbReference type="EMBL" id="SEB70280.1"/>
    </source>
</evidence>
<dbReference type="Proteomes" id="UP000183561">
    <property type="component" value="Unassembled WGS sequence"/>
</dbReference>
<dbReference type="InterPro" id="IPR004255">
    <property type="entry name" value="O-acyltransferase_WSD1_N"/>
</dbReference>
<evidence type="ECO:0000256" key="10">
    <source>
        <dbReference type="ARBA" id="ARBA00048109"/>
    </source>
</evidence>
<dbReference type="GO" id="GO:0006071">
    <property type="term" value="P:glycerol metabolic process"/>
    <property type="evidence" value="ECO:0007669"/>
    <property type="project" value="UniProtKB-KW"/>
</dbReference>
<dbReference type="EC" id="2.3.1.20" evidence="4 11"/>
<comment type="similarity">
    <text evidence="3 11">Belongs to the long-chain O-acyltransferase family.</text>
</comment>
<dbReference type="GO" id="GO:0001666">
    <property type="term" value="P:response to hypoxia"/>
    <property type="evidence" value="ECO:0007669"/>
    <property type="project" value="TreeGrafter"/>
</dbReference>
<dbReference type="GO" id="GO:0051701">
    <property type="term" value="P:biological process involved in interaction with host"/>
    <property type="evidence" value="ECO:0007669"/>
    <property type="project" value="TreeGrafter"/>
</dbReference>
<keyword evidence="6 11" id="KW-0808">Transferase</keyword>
<name>A0A1H4LHT9_9NOCA</name>
<evidence type="ECO:0000259" key="14">
    <source>
        <dbReference type="Pfam" id="PF06974"/>
    </source>
</evidence>
<evidence type="ECO:0000256" key="8">
    <source>
        <dbReference type="ARBA" id="ARBA00023098"/>
    </source>
</evidence>
<keyword evidence="5 11" id="KW-0444">Lipid biosynthesis</keyword>
<dbReference type="GO" id="GO:0005886">
    <property type="term" value="C:plasma membrane"/>
    <property type="evidence" value="ECO:0007669"/>
    <property type="project" value="TreeGrafter"/>
</dbReference>
<protein>
    <recommendedName>
        <fullName evidence="4 11">Diacylglycerol O-acyltransferase</fullName>
        <ecNumber evidence="4 11">2.3.1.20</ecNumber>
    </recommendedName>
</protein>
<evidence type="ECO:0000256" key="11">
    <source>
        <dbReference type="RuleBase" id="RU361241"/>
    </source>
</evidence>
<dbReference type="InterPro" id="IPR014292">
    <property type="entry name" value="Acyl_transf_WS/DGAT"/>
</dbReference>
<feature type="domain" description="O-acyltransferase WSD1 C-terminal" evidence="14">
    <location>
        <begin position="332"/>
        <end position="477"/>
    </location>
</feature>
<keyword evidence="16" id="KW-1185">Reference proteome</keyword>
<gene>
    <name evidence="15" type="ORF">SAMN04490239_1296</name>
</gene>
<dbReference type="AlphaFoldDB" id="A0A1H4LHT9"/>
<evidence type="ECO:0000313" key="16">
    <source>
        <dbReference type="Proteomes" id="UP000183561"/>
    </source>
</evidence>
<evidence type="ECO:0000259" key="13">
    <source>
        <dbReference type="Pfam" id="PF03007"/>
    </source>
</evidence>
<dbReference type="PANTHER" id="PTHR31650">
    <property type="entry name" value="O-ACYLTRANSFERASE (WSD1-LIKE) FAMILY PROTEIN"/>
    <property type="match status" value="1"/>
</dbReference>
<comment type="catalytic activity">
    <reaction evidence="10 11">
        <text>an acyl-CoA + a 1,2-diacyl-sn-glycerol = a triacyl-sn-glycerol + CoA</text>
        <dbReference type="Rhea" id="RHEA:10868"/>
        <dbReference type="ChEBI" id="CHEBI:17815"/>
        <dbReference type="ChEBI" id="CHEBI:57287"/>
        <dbReference type="ChEBI" id="CHEBI:58342"/>
        <dbReference type="ChEBI" id="CHEBI:64615"/>
        <dbReference type="EC" id="2.3.1.20"/>
    </reaction>
</comment>
<dbReference type="NCBIfam" id="TIGR02946">
    <property type="entry name" value="acyl_WS_DGAT"/>
    <property type="match status" value="1"/>
</dbReference>
<proteinExistence type="inferred from homology"/>
<evidence type="ECO:0000256" key="4">
    <source>
        <dbReference type="ARBA" id="ARBA00013244"/>
    </source>
</evidence>
<dbReference type="InterPro" id="IPR023213">
    <property type="entry name" value="CAT-like_dom_sf"/>
</dbReference>
<evidence type="ECO:0000256" key="9">
    <source>
        <dbReference type="ARBA" id="ARBA00023315"/>
    </source>
</evidence>
<evidence type="ECO:0000256" key="5">
    <source>
        <dbReference type="ARBA" id="ARBA00022516"/>
    </source>
</evidence>
<evidence type="ECO:0000256" key="6">
    <source>
        <dbReference type="ARBA" id="ARBA00022679"/>
    </source>
</evidence>
<evidence type="ECO:0000256" key="3">
    <source>
        <dbReference type="ARBA" id="ARBA00009587"/>
    </source>
</evidence>
<evidence type="ECO:0000256" key="1">
    <source>
        <dbReference type="ARBA" id="ARBA00004771"/>
    </source>
</evidence>
<comment type="pathway">
    <text evidence="1 11">Glycerolipid metabolism; triacylglycerol biosynthesis.</text>
</comment>
<evidence type="ECO:0000256" key="2">
    <source>
        <dbReference type="ARBA" id="ARBA00005189"/>
    </source>
</evidence>
<keyword evidence="9 11" id="KW-0012">Acyltransferase</keyword>
<evidence type="ECO:0000256" key="12">
    <source>
        <dbReference type="SAM" id="MobiDB-lite"/>
    </source>
</evidence>
<dbReference type="OrthoDB" id="9810950at2"/>
<dbReference type="Pfam" id="PF03007">
    <property type="entry name" value="WS_DGAT_cat"/>
    <property type="match status" value="1"/>
</dbReference>
<feature type="region of interest" description="Disordered" evidence="12">
    <location>
        <begin position="156"/>
        <end position="197"/>
    </location>
</feature>
<dbReference type="EMBL" id="FNSV01000005">
    <property type="protein sequence ID" value="SEB70280.1"/>
    <property type="molecule type" value="Genomic_DNA"/>
</dbReference>
<keyword evidence="8 11" id="KW-0443">Lipid metabolism</keyword>
<dbReference type="SUPFAM" id="SSF52777">
    <property type="entry name" value="CoA-dependent acyltransferases"/>
    <property type="match status" value="1"/>
</dbReference>
<feature type="compositionally biased region" description="Low complexity" evidence="12">
    <location>
        <begin position="183"/>
        <end position="194"/>
    </location>
</feature>
<dbReference type="GO" id="GO:0019432">
    <property type="term" value="P:triglyceride biosynthetic process"/>
    <property type="evidence" value="ECO:0007669"/>
    <property type="project" value="UniProtKB-UniPathway"/>
</dbReference>
<dbReference type="Pfam" id="PF06974">
    <property type="entry name" value="WS_DGAT_C"/>
    <property type="match status" value="1"/>
</dbReference>
<dbReference type="InterPro" id="IPR009721">
    <property type="entry name" value="O-acyltransferase_WSD1_C"/>
</dbReference>
<comment type="pathway">
    <text evidence="2">Lipid metabolism.</text>
</comment>
<dbReference type="GO" id="GO:0071731">
    <property type="term" value="P:response to nitric oxide"/>
    <property type="evidence" value="ECO:0007669"/>
    <property type="project" value="TreeGrafter"/>
</dbReference>
<keyword evidence="7 11" id="KW-0319">Glycerol metabolism</keyword>
<dbReference type="GO" id="GO:0004144">
    <property type="term" value="F:diacylglycerol O-acyltransferase activity"/>
    <property type="evidence" value="ECO:0007669"/>
    <property type="project" value="UniProtKB-EC"/>
</dbReference>
<dbReference type="InterPro" id="IPR045034">
    <property type="entry name" value="O-acyltransferase_WSD1-like"/>
</dbReference>
<organism evidence="15 16">
    <name type="scientific">Rhodococcus koreensis</name>
    <dbReference type="NCBI Taxonomy" id="99653"/>
    <lineage>
        <taxon>Bacteria</taxon>
        <taxon>Bacillati</taxon>
        <taxon>Actinomycetota</taxon>
        <taxon>Actinomycetes</taxon>
        <taxon>Mycobacteriales</taxon>
        <taxon>Nocardiaceae</taxon>
        <taxon>Rhodococcus</taxon>
    </lineage>
</organism>
<evidence type="ECO:0000256" key="7">
    <source>
        <dbReference type="ARBA" id="ARBA00022798"/>
    </source>
</evidence>
<sequence>MLLPMSPTDSLFLLGESREHPMHVGGLAVFTPPEGADAGTVREMFEAAVDDEQVAPLFRQRARRSLTSLGQWGWDTAGDVDLGHHVRRDALPRPGGTEELLTLVSRLHATLLDRSRPLWEMHLIEGLADGRYAVYTKIHHALADGASAMTLLQRSMSEDPDRRGMPAPWQPTRGEDARARLSTPATGNPAAPGALTSIPNPLALPRQALRTARDMAAEIAGLAPAVAAAVERARRTQGGPWALNAPHTVLNVPIGGARHFAARSWPLERVRLLAKHADATVNDIVLALCAGALRRFLDGLGALPADPLIAMVPVNLRGPTSEADRDGADRAGNRVGMLMCNLATHLPDPAHRLETIRACMREGKAVLRSMSQAQVLALSALGAAPMGLELLTGRRGPQRPPFNLVISNVAGPSTPLYWNGARLDALYPLSIPVTGQALNITCTSTDDQLVFGLTGCRKAVPNLHPMLDHLHTELDALDTVVGL</sequence>